<accession>A0A1C9EI81</accession>
<dbReference type="RefSeq" id="YP_010754179.1">
    <property type="nucleotide sequence ID" value="NC_073456.1"/>
</dbReference>
<name>A0A1C9EI81_9CAUD</name>
<evidence type="ECO:0000313" key="2">
    <source>
        <dbReference type="Proteomes" id="UP000221751"/>
    </source>
</evidence>
<dbReference type="Gene3D" id="3.40.80.10">
    <property type="entry name" value="Peptidoglycan recognition protein-like"/>
    <property type="match status" value="1"/>
</dbReference>
<dbReference type="KEGG" id="vg:80018761"/>
<dbReference type="GO" id="GO:0009253">
    <property type="term" value="P:peptidoglycan catabolic process"/>
    <property type="evidence" value="ECO:0007669"/>
    <property type="project" value="InterPro"/>
</dbReference>
<dbReference type="Proteomes" id="UP000221751">
    <property type="component" value="Segment"/>
</dbReference>
<gene>
    <name evidence="1" type="primary">62</name>
    <name evidence="1" type="ORF">SEA_CHEWYVIII_62</name>
</gene>
<dbReference type="InterPro" id="IPR013207">
    <property type="entry name" value="LGFP"/>
</dbReference>
<evidence type="ECO:0000313" key="1">
    <source>
        <dbReference type="EMBL" id="AON97484.1"/>
    </source>
</evidence>
<organism evidence="1 2">
    <name type="scientific">Rhodococcus phage ChewyVIII</name>
    <dbReference type="NCBI Taxonomy" id="1887657"/>
    <lineage>
        <taxon>Viruses</taxon>
        <taxon>Duplodnaviria</taxon>
        <taxon>Heunggongvirae</taxon>
        <taxon>Uroviricota</taxon>
        <taxon>Caudoviricetes</taxon>
        <taxon>Chewyvirus</taxon>
        <taxon>Chewyvirus chewyVIII</taxon>
    </lineage>
</organism>
<keyword evidence="2" id="KW-1185">Reference proteome</keyword>
<dbReference type="EMBL" id="KX557288">
    <property type="protein sequence ID" value="AON97484.1"/>
    <property type="molecule type" value="Genomic_DNA"/>
</dbReference>
<dbReference type="GO" id="GO:0008745">
    <property type="term" value="F:N-acetylmuramoyl-L-alanine amidase activity"/>
    <property type="evidence" value="ECO:0007669"/>
    <property type="project" value="InterPro"/>
</dbReference>
<dbReference type="SUPFAM" id="SSF55846">
    <property type="entry name" value="N-acetylmuramoyl-L-alanine amidase-like"/>
    <property type="match status" value="1"/>
</dbReference>
<protein>
    <submittedName>
        <fullName evidence="1">Lysin A</fullName>
    </submittedName>
</protein>
<reference evidence="2" key="1">
    <citation type="submission" date="2016-07" db="EMBL/GenBank/DDBJ databases">
        <authorList>
            <person name="Florea S."/>
            <person name="Webb J.S."/>
            <person name="Jaromczyk J."/>
            <person name="Schardl C.L."/>
        </authorList>
    </citation>
    <scope>NUCLEOTIDE SEQUENCE [LARGE SCALE GENOMIC DNA]</scope>
</reference>
<proteinExistence type="predicted"/>
<dbReference type="InterPro" id="IPR036505">
    <property type="entry name" value="Amidase/PGRP_sf"/>
</dbReference>
<dbReference type="Pfam" id="PF08310">
    <property type="entry name" value="LGFP"/>
    <property type="match status" value="3"/>
</dbReference>
<sequence length="368" mass="40848">MQEVNVIGQSANHHSRNGSKIPWFCLHTEEGPDNQDPYRLHNWMKNNGVSYHYVAGNDIMLDVIDTDRCSWSALDANPRTINLVFAGSKASQSRDTWLNKFGRDIDNAALIFVQDAKKYNPLDTRVLGQDYPSIRAGVAGAIDHSGITYGLGIGTHTDVGKYFPWDFFAQCVLKHLGEAIVPPKPVEPPRNAINDLRATPGFEWLGDRVDKEEVKLPDGVGRMVAFSAGAVYWHPSTGAVAIPAFLFAEYAEHGYERGIGYPINNHGMLPGGEVQGFENGTLYRQYGEGDKKYSNDGFWVHGAIMDAYRQAGYENGKFGWPISEELPLGTSGSRVQDFEHGRIIWSPQGVIGLRPNDGPDEFIEIPHQ</sequence>
<dbReference type="GeneID" id="80018761"/>